<organism evidence="2 3">
    <name type="scientific">Chthonomonas calidirosea (strain DSM 23976 / ICMP 18418 / T49)</name>
    <dbReference type="NCBI Taxonomy" id="1303518"/>
    <lineage>
        <taxon>Bacteria</taxon>
        <taxon>Bacillati</taxon>
        <taxon>Armatimonadota</taxon>
        <taxon>Chthonomonadia</taxon>
        <taxon>Chthonomonadales</taxon>
        <taxon>Chthonomonadaceae</taxon>
        <taxon>Chthonomonas</taxon>
    </lineage>
</organism>
<dbReference type="STRING" id="454171.CP488_01764"/>
<dbReference type="InterPro" id="IPR043128">
    <property type="entry name" value="Rev_trsase/Diguanyl_cyclase"/>
</dbReference>
<proteinExistence type="predicted"/>
<evidence type="ECO:0000256" key="1">
    <source>
        <dbReference type="SAM" id="MobiDB-lite"/>
    </source>
</evidence>
<dbReference type="SUPFAM" id="SSF55073">
    <property type="entry name" value="Nucleotide cyclase"/>
    <property type="match status" value="1"/>
</dbReference>
<evidence type="ECO:0000313" key="3">
    <source>
        <dbReference type="Proteomes" id="UP000014227"/>
    </source>
</evidence>
<protein>
    <submittedName>
        <fullName evidence="2">FOG: GGDEF domain</fullName>
    </submittedName>
</protein>
<reference evidence="3" key="1">
    <citation type="submission" date="2013-03" db="EMBL/GenBank/DDBJ databases">
        <title>Genome sequence of Chthonomonas calidirosea, the first sequenced genome from the Armatimonadetes phylum (formally candidate division OP10).</title>
        <authorList>
            <person name="Lee K.C.Y."/>
            <person name="Morgan X.C."/>
            <person name="Dunfield P.F."/>
            <person name="Tamas I."/>
            <person name="Houghton K.M."/>
            <person name="Vyssotski M."/>
            <person name="Ryan J.L.J."/>
            <person name="Lagutin K."/>
            <person name="McDonald I.R."/>
            <person name="Stott M.B."/>
        </authorList>
    </citation>
    <scope>NUCLEOTIDE SEQUENCE [LARGE SCALE GENOMIC DNA]</scope>
    <source>
        <strain evidence="3">DSM 23976 / ICMP 18418 / T49</strain>
    </source>
</reference>
<accession>S0EWH0</accession>
<dbReference type="InterPro" id="IPR029787">
    <property type="entry name" value="Nucleotide_cyclase"/>
</dbReference>
<dbReference type="InParanoid" id="S0EWH0"/>
<dbReference type="RefSeq" id="WP_016483655.1">
    <property type="nucleotide sequence ID" value="NC_021487.1"/>
</dbReference>
<sequence>MEIEWEQPHTTVPEARLGNEAPPSPKRLDILLPADQTTGAVTTQAGYVYLHAMIEMVSRKNQPLSLVCIAPDASPTMEFLGETGKNLIGQAIVRCIRQETRDYDLVYTLTLPTITDTPVFALVCPLMNEAEATALGERLRKIMTSQASAEDHPWLSFSVGVASISLDAPDADSLTARACAALQRARRLGGGRLWRHSDTLRTIIESESHSDEDTTRE</sequence>
<dbReference type="PATRIC" id="fig|1303518.3.peg.2422"/>
<dbReference type="KEGG" id="ccz:CCALI_02332"/>
<gene>
    <name evidence="2" type="ORF">CCALI_02332</name>
</gene>
<feature type="region of interest" description="Disordered" evidence="1">
    <location>
        <begin position="1"/>
        <end position="23"/>
    </location>
</feature>
<dbReference type="Gene3D" id="3.30.70.270">
    <property type="match status" value="1"/>
</dbReference>
<evidence type="ECO:0000313" key="2">
    <source>
        <dbReference type="EMBL" id="CCW36136.1"/>
    </source>
</evidence>
<name>S0EWH0_CHTCT</name>
<dbReference type="Proteomes" id="UP000014227">
    <property type="component" value="Chromosome I"/>
</dbReference>
<dbReference type="HOGENOM" id="CLU_1270423_0_0_0"/>
<keyword evidence="3" id="KW-1185">Reference proteome</keyword>
<dbReference type="EMBL" id="HF951689">
    <property type="protein sequence ID" value="CCW36136.1"/>
    <property type="molecule type" value="Genomic_DNA"/>
</dbReference>
<dbReference type="eggNOG" id="COG2199">
    <property type="taxonomic scope" value="Bacteria"/>
</dbReference>
<dbReference type="AlphaFoldDB" id="S0EWH0"/>